<evidence type="ECO:0000256" key="5">
    <source>
        <dbReference type="PROSITE-ProRule" id="PRU00259"/>
    </source>
</evidence>
<evidence type="ECO:0000256" key="1">
    <source>
        <dbReference type="ARBA" id="ARBA00022723"/>
    </source>
</evidence>
<evidence type="ECO:0000256" key="3">
    <source>
        <dbReference type="ARBA" id="ARBA00022833"/>
    </source>
</evidence>
<evidence type="ECO:0000313" key="9">
    <source>
        <dbReference type="Proteomes" id="UP000789572"/>
    </source>
</evidence>
<sequence>MSTTNTVVPRDEILDPFLLPLPVWINDETVKACKQCSATFTPLRRKHHCRQCGHIFCQNCSSQRLALPQLGEFTPVRVCNECFRVASLVGEVISDGQTTQIHGARGLAAIVDQGKGTTATGITRDFRSWFKIDAISNILLEQEISILIDQGGLDALIYLCKEQHLPELHFEATTALAKFVLIEDHRSTLFMKGALPYLYVLIFLYAQRASAKQSDINFVSSAKLLKMVSEILRNAESLSQRMLMDKAFDAILTLAGFELDATKIVSAENSYDEIRLKVEEAQVLAVKTISSLAFYPTNQLQMIEGSDNGLTGLIQLLHAKQPEVRRYVAKSIAYLSTRNDKYKSMLVQDGRAELLASVIPVDKELAVAHQMTIAHTACALANLATNDDSQKLLIGQPNILPNLCNIVFVFLDNKEVQRHLARLLANFALYEKNRRRMIEDVSVVTPLIAIGDSPVADSEIHKHIVRAFDNLSTKCEKEENQVPINILAKLIPSSPLINRIAETIADEEVRRRAAHVINKLDQLEKLLQKSDEEPTELSQSTSSLTSYDFEEAT</sequence>
<keyword evidence="3" id="KW-0862">Zinc</keyword>
<evidence type="ECO:0000256" key="2">
    <source>
        <dbReference type="ARBA" id="ARBA00022771"/>
    </source>
</evidence>
<evidence type="ECO:0000259" key="7">
    <source>
        <dbReference type="PROSITE" id="PS50178"/>
    </source>
</evidence>
<feature type="domain" description="FYVE-type" evidence="7">
    <location>
        <begin position="27"/>
        <end position="87"/>
    </location>
</feature>
<gene>
    <name evidence="8" type="ORF">POCULU_LOCUS4151</name>
</gene>
<dbReference type="Gene3D" id="3.30.40.10">
    <property type="entry name" value="Zinc/RING finger domain, C3HC4 (zinc finger)"/>
    <property type="match status" value="1"/>
</dbReference>
<evidence type="ECO:0000256" key="6">
    <source>
        <dbReference type="SAM" id="MobiDB-lite"/>
    </source>
</evidence>
<dbReference type="InterPro" id="IPR013083">
    <property type="entry name" value="Znf_RING/FYVE/PHD"/>
</dbReference>
<reference evidence="8" key="1">
    <citation type="submission" date="2021-06" db="EMBL/GenBank/DDBJ databases">
        <authorList>
            <person name="Kallberg Y."/>
            <person name="Tangrot J."/>
            <person name="Rosling A."/>
        </authorList>
    </citation>
    <scope>NUCLEOTIDE SEQUENCE</scope>
    <source>
        <strain evidence="8">IA702</strain>
    </source>
</reference>
<dbReference type="PANTHER" id="PTHR39490:SF8">
    <property type="entry name" value="ZINC FINGER FYVE DOMAIN-CONTAINING PROTEIN 21"/>
    <property type="match status" value="1"/>
</dbReference>
<dbReference type="Proteomes" id="UP000789572">
    <property type="component" value="Unassembled WGS sequence"/>
</dbReference>
<dbReference type="GO" id="GO:0008270">
    <property type="term" value="F:zinc ion binding"/>
    <property type="evidence" value="ECO:0007669"/>
    <property type="project" value="UniProtKB-KW"/>
</dbReference>
<protein>
    <submittedName>
        <fullName evidence="8">7028_t:CDS:1</fullName>
    </submittedName>
</protein>
<organism evidence="8 9">
    <name type="scientific">Paraglomus occultum</name>
    <dbReference type="NCBI Taxonomy" id="144539"/>
    <lineage>
        <taxon>Eukaryota</taxon>
        <taxon>Fungi</taxon>
        <taxon>Fungi incertae sedis</taxon>
        <taxon>Mucoromycota</taxon>
        <taxon>Glomeromycotina</taxon>
        <taxon>Glomeromycetes</taxon>
        <taxon>Paraglomerales</taxon>
        <taxon>Paraglomeraceae</taxon>
        <taxon>Paraglomus</taxon>
    </lineage>
</organism>
<accession>A0A9N9AM52</accession>
<dbReference type="Gene3D" id="1.25.10.10">
    <property type="entry name" value="Leucine-rich Repeat Variant"/>
    <property type="match status" value="2"/>
</dbReference>
<keyword evidence="2 4" id="KW-0863">Zinc-finger</keyword>
<dbReference type="InterPro" id="IPR011011">
    <property type="entry name" value="Znf_FYVE_PHD"/>
</dbReference>
<comment type="caution">
    <text evidence="8">The sequence shown here is derived from an EMBL/GenBank/DDBJ whole genome shotgun (WGS) entry which is preliminary data.</text>
</comment>
<proteinExistence type="predicted"/>
<dbReference type="InterPro" id="IPR017455">
    <property type="entry name" value="Znf_FYVE-rel"/>
</dbReference>
<dbReference type="PROSITE" id="PS50178">
    <property type="entry name" value="ZF_FYVE"/>
    <property type="match status" value="1"/>
</dbReference>
<dbReference type="OrthoDB" id="660555at2759"/>
<keyword evidence="1" id="KW-0479">Metal-binding</keyword>
<feature type="region of interest" description="Disordered" evidence="6">
    <location>
        <begin position="529"/>
        <end position="553"/>
    </location>
</feature>
<evidence type="ECO:0000313" key="8">
    <source>
        <dbReference type="EMBL" id="CAG8532971.1"/>
    </source>
</evidence>
<dbReference type="PANTHER" id="PTHR39490">
    <property type="entry name" value="ARRESTIN DOMAIN-CONTAINING PROTEIN D"/>
    <property type="match status" value="1"/>
</dbReference>
<dbReference type="EMBL" id="CAJVPJ010000517">
    <property type="protein sequence ID" value="CAG8532971.1"/>
    <property type="molecule type" value="Genomic_DNA"/>
</dbReference>
<dbReference type="InterPro" id="IPR052113">
    <property type="entry name" value="FYVE-type_Zinc_Finger"/>
</dbReference>
<dbReference type="AlphaFoldDB" id="A0A9N9AM52"/>
<dbReference type="SUPFAM" id="SSF57903">
    <property type="entry name" value="FYVE/PHD zinc finger"/>
    <property type="match status" value="1"/>
</dbReference>
<dbReference type="SMART" id="SM00064">
    <property type="entry name" value="FYVE"/>
    <property type="match status" value="1"/>
</dbReference>
<dbReference type="Pfam" id="PF01363">
    <property type="entry name" value="FYVE"/>
    <property type="match status" value="1"/>
</dbReference>
<feature type="compositionally biased region" description="Low complexity" evidence="6">
    <location>
        <begin position="536"/>
        <end position="546"/>
    </location>
</feature>
<dbReference type="InterPro" id="IPR011989">
    <property type="entry name" value="ARM-like"/>
</dbReference>
<keyword evidence="9" id="KW-1185">Reference proteome</keyword>
<dbReference type="SUPFAM" id="SSF48371">
    <property type="entry name" value="ARM repeat"/>
    <property type="match status" value="1"/>
</dbReference>
<name>A0A9N9AM52_9GLOM</name>
<feature type="repeat" description="ARM" evidence="5">
    <location>
        <begin position="308"/>
        <end position="350"/>
    </location>
</feature>
<dbReference type="InterPro" id="IPR000306">
    <property type="entry name" value="Znf_FYVE"/>
</dbReference>
<dbReference type="InterPro" id="IPR016024">
    <property type="entry name" value="ARM-type_fold"/>
</dbReference>
<dbReference type="InterPro" id="IPR000225">
    <property type="entry name" value="Armadillo"/>
</dbReference>
<dbReference type="PROSITE" id="PS50176">
    <property type="entry name" value="ARM_REPEAT"/>
    <property type="match status" value="1"/>
</dbReference>
<evidence type="ECO:0000256" key="4">
    <source>
        <dbReference type="PROSITE-ProRule" id="PRU00091"/>
    </source>
</evidence>